<reference evidence="1 2" key="1">
    <citation type="submission" date="2024-04" db="EMBL/GenBank/DDBJ databases">
        <title>Defined microbial consortia suppress multidrug-resistant proinflammatory Enterobacteriaceae via ecological control.</title>
        <authorList>
            <person name="Furuichi M."/>
            <person name="Kawaguchi T."/>
            <person name="Pust M."/>
            <person name="Yasuma K."/>
            <person name="Plichta D."/>
            <person name="Hasegawa N."/>
            <person name="Ohya T."/>
            <person name="Bhattarai S."/>
            <person name="Sasajima S."/>
            <person name="Aoto Y."/>
            <person name="Tuganbaev T."/>
            <person name="Yaginuma M."/>
            <person name="Ueda M."/>
            <person name="Okahashi N."/>
            <person name="Amafuji K."/>
            <person name="Kiridooshi Y."/>
            <person name="Sugita K."/>
            <person name="Strazar M."/>
            <person name="Skelly A."/>
            <person name="Suda W."/>
            <person name="Hattori M."/>
            <person name="Nakamoto N."/>
            <person name="Caballero S."/>
            <person name="Norman J."/>
            <person name="Olle B."/>
            <person name="Tanoue T."/>
            <person name="Arita M."/>
            <person name="Bucci V."/>
            <person name="Atarashi K."/>
            <person name="Xavier R."/>
            <person name="Honda K."/>
        </authorList>
    </citation>
    <scope>NUCLEOTIDE SEQUENCE [LARGE SCALE GENOMIC DNA]</scope>
    <source>
        <strain evidence="2">k04-0078-D8-1</strain>
    </source>
</reference>
<comment type="caution">
    <text evidence="1">The sequence shown here is derived from an EMBL/GenBank/DDBJ whole genome shotgun (WGS) entry which is preliminary data.</text>
</comment>
<accession>A0ABQ0B4J0</accession>
<dbReference type="Proteomes" id="UP001600943">
    <property type="component" value="Unassembled WGS sequence"/>
</dbReference>
<evidence type="ECO:0000313" key="1">
    <source>
        <dbReference type="EMBL" id="GAA6406360.1"/>
    </source>
</evidence>
<keyword evidence="2" id="KW-1185">Reference proteome</keyword>
<gene>
    <name evidence="1" type="ORF">K040078D81_04770</name>
</gene>
<name>A0ABQ0B4J0_9FIRM</name>
<protein>
    <recommendedName>
        <fullName evidence="3">Resolvase/invertase-type recombinase catalytic domain-containing protein</fullName>
    </recommendedName>
</protein>
<evidence type="ECO:0000313" key="2">
    <source>
        <dbReference type="Proteomes" id="UP001600943"/>
    </source>
</evidence>
<evidence type="ECO:0008006" key="3">
    <source>
        <dbReference type="Google" id="ProtNLM"/>
    </source>
</evidence>
<organism evidence="1 2">
    <name type="scientific">Blautia hominis</name>
    <dbReference type="NCBI Taxonomy" id="2025493"/>
    <lineage>
        <taxon>Bacteria</taxon>
        <taxon>Bacillati</taxon>
        <taxon>Bacillota</taxon>
        <taxon>Clostridia</taxon>
        <taxon>Lachnospirales</taxon>
        <taxon>Lachnospiraceae</taxon>
        <taxon>Blautia</taxon>
    </lineage>
</organism>
<dbReference type="EMBL" id="BAABYW010000001">
    <property type="protein sequence ID" value="GAA6406360.1"/>
    <property type="molecule type" value="Genomic_DNA"/>
</dbReference>
<sequence length="53" mass="5788">MLKGRRVGQEMLKERRARGIDVERTSFGAKLGEGKDGGGKCGLYIWGFGSKIS</sequence>
<proteinExistence type="predicted"/>